<dbReference type="Pfam" id="PF13602">
    <property type="entry name" value="ADH_zinc_N_2"/>
    <property type="match status" value="1"/>
</dbReference>
<organism evidence="2 3">
    <name type="scientific">Adiantum capillus-veneris</name>
    <name type="common">Maidenhair fern</name>
    <dbReference type="NCBI Taxonomy" id="13818"/>
    <lineage>
        <taxon>Eukaryota</taxon>
        <taxon>Viridiplantae</taxon>
        <taxon>Streptophyta</taxon>
        <taxon>Embryophyta</taxon>
        <taxon>Tracheophyta</taxon>
        <taxon>Polypodiopsida</taxon>
        <taxon>Polypodiidae</taxon>
        <taxon>Polypodiales</taxon>
        <taxon>Pteridineae</taxon>
        <taxon>Pteridaceae</taxon>
        <taxon>Vittarioideae</taxon>
        <taxon>Adiantum</taxon>
    </lineage>
</organism>
<evidence type="ECO:0000313" key="2">
    <source>
        <dbReference type="EMBL" id="KAI5074096.1"/>
    </source>
</evidence>
<gene>
    <name evidence="2" type="ORF">GOP47_0010057</name>
</gene>
<dbReference type="InterPro" id="IPR052733">
    <property type="entry name" value="Chloroplast_QOR"/>
</dbReference>
<keyword evidence="3" id="KW-1185">Reference proteome</keyword>
<dbReference type="Gene3D" id="3.90.180.10">
    <property type="entry name" value="Medium-chain alcohol dehydrogenases, catalytic domain"/>
    <property type="match status" value="1"/>
</dbReference>
<dbReference type="EMBL" id="JABFUD020000010">
    <property type="protein sequence ID" value="KAI5074096.1"/>
    <property type="molecule type" value="Genomic_DNA"/>
</dbReference>
<dbReference type="SUPFAM" id="SSF50129">
    <property type="entry name" value="GroES-like"/>
    <property type="match status" value="1"/>
</dbReference>
<comment type="caution">
    <text evidence="2">The sequence shown here is derived from an EMBL/GenBank/DDBJ whole genome shotgun (WGS) entry which is preliminary data.</text>
</comment>
<dbReference type="InterPro" id="IPR013154">
    <property type="entry name" value="ADH-like_N"/>
</dbReference>
<dbReference type="Proteomes" id="UP000886520">
    <property type="component" value="Chromosome 10"/>
</dbReference>
<sequence>MLRIKGEFQQVQHWRNEVAHAGWLVEHEGLPFAGVYFDQHVQLPIPVPQRGEVLVKVESASVNPIDWKVQSGALKPFLPSKFPYIPGTDIAGEVVAVGSGVTTLKKGDKVFSWLGLGAGGSLAEFAIAPAKSTVQKPQEIASIEACCLPVAGLTALQSIRDYAGIKVDGNSQANLLITGASGGVGLYAVQIAKLCGAHVTATCGARNMELIKNLGADEVVDYKSAEGAELRSPSGRAYDAVIHCTSGIPWSTFSANLKPVAKVIDLTPNIKSLATTALKKLAMCQQELVPYVLSAKAEDLDLLAELARGGKLRTIIDSQHPLSRAEEAWARSIEGHATGKIVVTA</sequence>
<dbReference type="InterPro" id="IPR011032">
    <property type="entry name" value="GroES-like_sf"/>
</dbReference>
<dbReference type="GO" id="GO:0016491">
    <property type="term" value="F:oxidoreductase activity"/>
    <property type="evidence" value="ECO:0007669"/>
    <property type="project" value="InterPro"/>
</dbReference>
<dbReference type="AlphaFoldDB" id="A0A9D4ZIE8"/>
<name>A0A9D4ZIE8_ADICA</name>
<reference evidence="2" key="1">
    <citation type="submission" date="2021-01" db="EMBL/GenBank/DDBJ databases">
        <title>Adiantum capillus-veneris genome.</title>
        <authorList>
            <person name="Fang Y."/>
            <person name="Liao Q."/>
        </authorList>
    </citation>
    <scope>NUCLEOTIDE SEQUENCE</scope>
    <source>
        <strain evidence="2">H3</strain>
        <tissue evidence="2">Leaf</tissue>
    </source>
</reference>
<dbReference type="InterPro" id="IPR020843">
    <property type="entry name" value="ER"/>
</dbReference>
<dbReference type="CDD" id="cd08267">
    <property type="entry name" value="MDR1"/>
    <property type="match status" value="1"/>
</dbReference>
<evidence type="ECO:0000259" key="1">
    <source>
        <dbReference type="SMART" id="SM00829"/>
    </source>
</evidence>
<dbReference type="PANTHER" id="PTHR44013">
    <property type="entry name" value="ZINC-TYPE ALCOHOL DEHYDROGENASE-LIKE PROTEIN C16A3.02C"/>
    <property type="match status" value="1"/>
</dbReference>
<dbReference type="OrthoDB" id="48317at2759"/>
<protein>
    <recommendedName>
        <fullName evidence="1">Enoyl reductase (ER) domain-containing protein</fullName>
    </recommendedName>
</protein>
<dbReference type="Pfam" id="PF08240">
    <property type="entry name" value="ADH_N"/>
    <property type="match status" value="1"/>
</dbReference>
<accession>A0A9D4ZIE8</accession>
<dbReference type="PANTHER" id="PTHR44013:SF1">
    <property type="entry name" value="ZINC-TYPE ALCOHOL DEHYDROGENASE-LIKE PROTEIN C16A3.02C"/>
    <property type="match status" value="1"/>
</dbReference>
<feature type="domain" description="Enoyl reductase (ER)" evidence="1">
    <location>
        <begin position="29"/>
        <end position="343"/>
    </location>
</feature>
<evidence type="ECO:0000313" key="3">
    <source>
        <dbReference type="Proteomes" id="UP000886520"/>
    </source>
</evidence>
<dbReference type="Gene3D" id="3.40.50.720">
    <property type="entry name" value="NAD(P)-binding Rossmann-like Domain"/>
    <property type="match status" value="1"/>
</dbReference>
<dbReference type="InterPro" id="IPR036291">
    <property type="entry name" value="NAD(P)-bd_dom_sf"/>
</dbReference>
<dbReference type="SMART" id="SM00829">
    <property type="entry name" value="PKS_ER"/>
    <property type="match status" value="1"/>
</dbReference>
<dbReference type="SUPFAM" id="SSF51735">
    <property type="entry name" value="NAD(P)-binding Rossmann-fold domains"/>
    <property type="match status" value="1"/>
</dbReference>
<proteinExistence type="predicted"/>